<dbReference type="PANTHER" id="PTHR11351:SF31">
    <property type="entry name" value="DESATURASE 1, ISOFORM A-RELATED"/>
    <property type="match status" value="1"/>
</dbReference>
<evidence type="ECO:0000256" key="17">
    <source>
        <dbReference type="ARBA" id="ARBA00023160"/>
    </source>
</evidence>
<dbReference type="PRINTS" id="PR00363">
    <property type="entry name" value="CYTOCHROMEB5"/>
</dbReference>
<evidence type="ECO:0000256" key="2">
    <source>
        <dbReference type="ARBA" id="ARBA00004141"/>
    </source>
</evidence>
<dbReference type="Proteomes" id="UP000243081">
    <property type="component" value="Unassembled WGS sequence"/>
</dbReference>
<dbReference type="GO" id="GO:0006636">
    <property type="term" value="P:unsaturated fatty acid biosynthetic process"/>
    <property type="evidence" value="ECO:0007669"/>
    <property type="project" value="TreeGrafter"/>
</dbReference>
<dbReference type="InterPro" id="IPR018506">
    <property type="entry name" value="Cyt_B5_heme-BS"/>
</dbReference>
<keyword evidence="9 18" id="KW-0479">Metal-binding</keyword>
<evidence type="ECO:0000256" key="16">
    <source>
        <dbReference type="ARBA" id="ARBA00023136"/>
    </source>
</evidence>
<keyword evidence="13" id="KW-0560">Oxidoreductase</keyword>
<evidence type="ECO:0000256" key="12">
    <source>
        <dbReference type="ARBA" id="ARBA00022989"/>
    </source>
</evidence>
<evidence type="ECO:0000256" key="18">
    <source>
        <dbReference type="RuleBase" id="RU362121"/>
    </source>
</evidence>
<evidence type="ECO:0000256" key="13">
    <source>
        <dbReference type="ARBA" id="ARBA00023002"/>
    </source>
</evidence>
<evidence type="ECO:0000256" key="6">
    <source>
        <dbReference type="ARBA" id="ARBA00022516"/>
    </source>
</evidence>
<keyword evidence="7 18" id="KW-0349">Heme</keyword>
<dbReference type="InterPro" id="IPR001199">
    <property type="entry name" value="Cyt_B5-like_heme/steroid-bd"/>
</dbReference>
<feature type="domain" description="Cytochrome b5 heme-binding" evidence="19">
    <location>
        <begin position="233"/>
        <end position="311"/>
    </location>
</feature>
<dbReference type="GO" id="GO:0005506">
    <property type="term" value="F:iron ion binding"/>
    <property type="evidence" value="ECO:0007669"/>
    <property type="project" value="TreeGrafter"/>
</dbReference>
<evidence type="ECO:0000313" key="21">
    <source>
        <dbReference type="Proteomes" id="UP000243081"/>
    </source>
</evidence>
<evidence type="ECO:0000256" key="14">
    <source>
        <dbReference type="ARBA" id="ARBA00023004"/>
    </source>
</evidence>
<dbReference type="InterPro" id="IPR036400">
    <property type="entry name" value="Cyt_B5-like_heme/steroid_sf"/>
</dbReference>
<comment type="caution">
    <text evidence="20">The sequence shown here is derived from an EMBL/GenBank/DDBJ whole genome shotgun (WGS) entry which is preliminary data.</text>
</comment>
<evidence type="ECO:0000313" key="20">
    <source>
        <dbReference type="EMBL" id="OAR00186.1"/>
    </source>
</evidence>
<dbReference type="CDD" id="cd03505">
    <property type="entry name" value="Delta9-FADS-like"/>
    <property type="match status" value="1"/>
</dbReference>
<evidence type="ECO:0000256" key="10">
    <source>
        <dbReference type="ARBA" id="ARBA00022832"/>
    </source>
</evidence>
<organism evidence="20 21">
    <name type="scientific">Cordyceps confragosa</name>
    <name type="common">Lecanicillium lecanii</name>
    <dbReference type="NCBI Taxonomy" id="2714763"/>
    <lineage>
        <taxon>Eukaryota</taxon>
        <taxon>Fungi</taxon>
        <taxon>Dikarya</taxon>
        <taxon>Ascomycota</taxon>
        <taxon>Pezizomycotina</taxon>
        <taxon>Sordariomycetes</taxon>
        <taxon>Hypocreomycetidae</taxon>
        <taxon>Hypocreales</taxon>
        <taxon>Cordycipitaceae</taxon>
        <taxon>Akanthomyces</taxon>
    </lineage>
</organism>
<dbReference type="PROSITE" id="PS00191">
    <property type="entry name" value="CYTOCHROME_B5_1"/>
    <property type="match status" value="1"/>
</dbReference>
<reference evidence="20 21" key="1">
    <citation type="submission" date="2016-03" db="EMBL/GenBank/DDBJ databases">
        <title>Fine-scale spatial genetic structure of a fungal parasite of coffee scale insects.</title>
        <authorList>
            <person name="Jackson D."/>
            <person name="Zemenick K.A."/>
            <person name="Malloure B."/>
            <person name="Quandt C.A."/>
            <person name="James T.Y."/>
        </authorList>
    </citation>
    <scope>NUCLEOTIDE SEQUENCE [LARGE SCALE GENOMIC DNA]</scope>
    <source>
        <strain evidence="20 21">UM487</strain>
    </source>
</reference>
<evidence type="ECO:0000256" key="1">
    <source>
        <dbReference type="ARBA" id="ARBA00001954"/>
    </source>
</evidence>
<dbReference type="InterPro" id="IPR001522">
    <property type="entry name" value="FADS-1_CS"/>
</dbReference>
<comment type="similarity">
    <text evidence="18">Belongs to the cytochrome b5 family.</text>
</comment>
<dbReference type="PRINTS" id="PR00075">
    <property type="entry name" value="FACDDSATRASE"/>
</dbReference>
<dbReference type="EC" id="1.14.19.1" evidence="4"/>
<keyword evidence="8" id="KW-0812">Transmembrane</keyword>
<dbReference type="InterPro" id="IPR015876">
    <property type="entry name" value="Acyl-CoA_DS"/>
</dbReference>
<evidence type="ECO:0000256" key="4">
    <source>
        <dbReference type="ARBA" id="ARBA00012620"/>
    </source>
</evidence>
<dbReference type="PANTHER" id="PTHR11351">
    <property type="entry name" value="ACYL-COA DESATURASE"/>
    <property type="match status" value="1"/>
</dbReference>
<keyword evidence="11" id="KW-0249">Electron transport</keyword>
<dbReference type="PROSITE" id="PS50255">
    <property type="entry name" value="CYTOCHROME_B5_2"/>
    <property type="match status" value="1"/>
</dbReference>
<comment type="cofactor">
    <cofactor evidence="1">
        <name>Fe(2+)</name>
        <dbReference type="ChEBI" id="CHEBI:29033"/>
    </cofactor>
</comment>
<evidence type="ECO:0000256" key="7">
    <source>
        <dbReference type="ARBA" id="ARBA00022617"/>
    </source>
</evidence>
<sequence length="325" mass="37256">MFLALLGAGAVQGSILWWAKHHRVHHRYTDTSKDPYSVHKGLFFAHFGWMVFKQTPKDRGRTDISDLTEDAIVIWQHKNYLGLMTMFYLVFPTFVCGYCWHDWVGGFVYGGIVRAFLAQQATFCVNSLAHWLGEQPFDDRKSPRDHALTALVTNGEGYHNFHHEFPSDYRCGIDWWQYDPTKWSIYIWDRVGLAHSLKRFRFNEVRKGRFQQLEKRIEKLRPSIDWGKPIHELPVVSWDTFVDKCKNGESLTVIAGIVYDVAGFIKEHPGGEALISSGVGKDATAVFHGGVYLHSNAASNLLDTMRVSVLHGGCEIEVLKHNRMD</sequence>
<protein>
    <recommendedName>
        <fullName evidence="4">stearoyl-CoA 9-desaturase</fullName>
        <ecNumber evidence="4">1.14.19.1</ecNumber>
    </recommendedName>
</protein>
<evidence type="ECO:0000256" key="8">
    <source>
        <dbReference type="ARBA" id="ARBA00022692"/>
    </source>
</evidence>
<evidence type="ECO:0000256" key="11">
    <source>
        <dbReference type="ARBA" id="ARBA00022982"/>
    </source>
</evidence>
<dbReference type="GO" id="GO:0005789">
    <property type="term" value="C:endoplasmic reticulum membrane"/>
    <property type="evidence" value="ECO:0007669"/>
    <property type="project" value="TreeGrafter"/>
</dbReference>
<proteinExistence type="inferred from homology"/>
<dbReference type="Gene3D" id="3.10.120.10">
    <property type="entry name" value="Cytochrome b5-like heme/steroid binding domain"/>
    <property type="match status" value="1"/>
</dbReference>
<accession>A0A179IBX8</accession>
<keyword evidence="15" id="KW-0443">Lipid metabolism</keyword>
<evidence type="ECO:0000256" key="3">
    <source>
        <dbReference type="ARBA" id="ARBA00009295"/>
    </source>
</evidence>
<keyword evidence="16" id="KW-0472">Membrane</keyword>
<dbReference type="GO" id="GO:0020037">
    <property type="term" value="F:heme binding"/>
    <property type="evidence" value="ECO:0007669"/>
    <property type="project" value="UniProtKB-UniRule"/>
</dbReference>
<keyword evidence="5" id="KW-0813">Transport</keyword>
<dbReference type="SMART" id="SM01117">
    <property type="entry name" value="Cyt-b5"/>
    <property type="match status" value="1"/>
</dbReference>
<dbReference type="GO" id="GO:0004768">
    <property type="term" value="F:stearoyl-CoA 9-desaturase activity"/>
    <property type="evidence" value="ECO:0007669"/>
    <property type="project" value="UniProtKB-EC"/>
</dbReference>
<dbReference type="InterPro" id="IPR005804">
    <property type="entry name" value="FA_desaturase_dom"/>
</dbReference>
<evidence type="ECO:0000256" key="15">
    <source>
        <dbReference type="ARBA" id="ARBA00023098"/>
    </source>
</evidence>
<dbReference type="Pfam" id="PF00173">
    <property type="entry name" value="Cyt-b5"/>
    <property type="match status" value="1"/>
</dbReference>
<comment type="subcellular location">
    <subcellularLocation>
        <location evidence="2">Membrane</location>
        <topology evidence="2">Multi-pass membrane protein</topology>
    </subcellularLocation>
</comment>
<dbReference type="OrthoDB" id="10260134at2759"/>
<dbReference type="FunFam" id="3.10.120.10:FF:000004">
    <property type="entry name" value="Acyl-CoA desaturase"/>
    <property type="match status" value="1"/>
</dbReference>
<dbReference type="PROSITE" id="PS00476">
    <property type="entry name" value="FATTY_ACID_DESATUR_1"/>
    <property type="match status" value="1"/>
</dbReference>
<gene>
    <name evidence="20" type="ORF">LLEC1_07849</name>
</gene>
<dbReference type="SUPFAM" id="SSF55856">
    <property type="entry name" value="Cytochrome b5-like heme/steroid binding domain"/>
    <property type="match status" value="1"/>
</dbReference>
<keyword evidence="14 18" id="KW-0408">Iron</keyword>
<keyword evidence="6" id="KW-0444">Lipid biosynthesis</keyword>
<keyword evidence="12" id="KW-1133">Transmembrane helix</keyword>
<evidence type="ECO:0000259" key="19">
    <source>
        <dbReference type="PROSITE" id="PS50255"/>
    </source>
</evidence>
<name>A0A179IBX8_CORDF</name>
<dbReference type="AlphaFoldDB" id="A0A179IBX8"/>
<keyword evidence="17" id="KW-0275">Fatty acid biosynthesis</keyword>
<keyword evidence="21" id="KW-1185">Reference proteome</keyword>
<dbReference type="Pfam" id="PF00487">
    <property type="entry name" value="FA_desaturase"/>
    <property type="match status" value="1"/>
</dbReference>
<evidence type="ECO:0000256" key="9">
    <source>
        <dbReference type="ARBA" id="ARBA00022723"/>
    </source>
</evidence>
<dbReference type="EMBL" id="LUKN01001812">
    <property type="protein sequence ID" value="OAR00186.1"/>
    <property type="molecule type" value="Genomic_DNA"/>
</dbReference>
<evidence type="ECO:0000256" key="5">
    <source>
        <dbReference type="ARBA" id="ARBA00022448"/>
    </source>
</evidence>
<keyword evidence="10" id="KW-0276">Fatty acid metabolism</keyword>
<comment type="similarity">
    <text evidence="3">Belongs to the fatty acid desaturase type 1 family.</text>
</comment>